<dbReference type="Proteomes" id="UP001157006">
    <property type="component" value="Chromosome 1L"/>
</dbReference>
<keyword evidence="2" id="KW-1185">Reference proteome</keyword>
<sequence>MTLMEKERCLRLNDRLSKGLWAITLNMACHLVNRSPQTSLDRKVTEEVWTCNPIDLNNLMIFGCPSFMHIFSEDRSKLDPSQNNASSLAIIKGSIGPGSQQRYAFRGYRCESGCPSCLRGSSKKHFVATYTSCTVFKSSTLEVSFHFTGTSSLSPAFLSFHTDTVMNCIHQTLW</sequence>
<dbReference type="AlphaFoldDB" id="A0AAV0YVR4"/>
<gene>
    <name evidence="1" type="ORF">VFH_I345240</name>
</gene>
<organism evidence="1 2">
    <name type="scientific">Vicia faba</name>
    <name type="common">Broad bean</name>
    <name type="synonym">Faba vulgaris</name>
    <dbReference type="NCBI Taxonomy" id="3906"/>
    <lineage>
        <taxon>Eukaryota</taxon>
        <taxon>Viridiplantae</taxon>
        <taxon>Streptophyta</taxon>
        <taxon>Embryophyta</taxon>
        <taxon>Tracheophyta</taxon>
        <taxon>Spermatophyta</taxon>
        <taxon>Magnoliopsida</taxon>
        <taxon>eudicotyledons</taxon>
        <taxon>Gunneridae</taxon>
        <taxon>Pentapetalae</taxon>
        <taxon>rosids</taxon>
        <taxon>fabids</taxon>
        <taxon>Fabales</taxon>
        <taxon>Fabaceae</taxon>
        <taxon>Papilionoideae</taxon>
        <taxon>50 kb inversion clade</taxon>
        <taxon>NPAAA clade</taxon>
        <taxon>Hologalegina</taxon>
        <taxon>IRL clade</taxon>
        <taxon>Fabeae</taxon>
        <taxon>Vicia</taxon>
    </lineage>
</organism>
<evidence type="ECO:0000313" key="2">
    <source>
        <dbReference type="Proteomes" id="UP001157006"/>
    </source>
</evidence>
<name>A0AAV0YVR4_VICFA</name>
<evidence type="ECO:0000313" key="1">
    <source>
        <dbReference type="EMBL" id="CAI8588390.1"/>
    </source>
</evidence>
<protein>
    <submittedName>
        <fullName evidence="1">Uncharacterized protein</fullName>
    </submittedName>
</protein>
<proteinExistence type="predicted"/>
<reference evidence="1 2" key="1">
    <citation type="submission" date="2023-01" db="EMBL/GenBank/DDBJ databases">
        <authorList>
            <person name="Kreplak J."/>
        </authorList>
    </citation>
    <scope>NUCLEOTIDE SEQUENCE [LARGE SCALE GENOMIC DNA]</scope>
</reference>
<accession>A0AAV0YVR4</accession>
<dbReference type="EMBL" id="OX451736">
    <property type="protein sequence ID" value="CAI8588390.1"/>
    <property type="molecule type" value="Genomic_DNA"/>
</dbReference>